<dbReference type="AlphaFoldDB" id="E4Y9G5"/>
<accession>E4Y9G5</accession>
<protein>
    <recommendedName>
        <fullName evidence="2">Zinc finger HIT domain-containing protein</fullName>
    </recommendedName>
</protein>
<dbReference type="Pfam" id="PF21373">
    <property type="entry name" value="ZNHIT3_C"/>
    <property type="match status" value="1"/>
</dbReference>
<name>E4Y9G5_OIKDI</name>
<dbReference type="SUPFAM" id="SSF144232">
    <property type="entry name" value="HIT/MYND zinc finger-like"/>
    <property type="match status" value="1"/>
</dbReference>
<dbReference type="CDD" id="cd23024">
    <property type="entry name" value="zf-HIT_ZNHIT2-3"/>
    <property type="match status" value="1"/>
</dbReference>
<dbReference type="InterPro" id="IPR048371">
    <property type="entry name" value="ZNHIT3_C"/>
</dbReference>
<dbReference type="Proteomes" id="UP000011014">
    <property type="component" value="Unassembled WGS sequence"/>
</dbReference>
<organism evidence="3">
    <name type="scientific">Oikopleura dioica</name>
    <name type="common">Tunicate</name>
    <dbReference type="NCBI Taxonomy" id="34765"/>
    <lineage>
        <taxon>Eukaryota</taxon>
        <taxon>Metazoa</taxon>
        <taxon>Chordata</taxon>
        <taxon>Tunicata</taxon>
        <taxon>Appendicularia</taxon>
        <taxon>Copelata</taxon>
        <taxon>Oikopleuridae</taxon>
        <taxon>Oikopleura</taxon>
    </lineage>
</organism>
<feature type="region of interest" description="Disordered" evidence="1">
    <location>
        <begin position="1"/>
        <end position="46"/>
    </location>
</feature>
<dbReference type="Gene3D" id="3.30.60.190">
    <property type="match status" value="1"/>
</dbReference>
<dbReference type="EMBL" id="FN654338">
    <property type="protein sequence ID" value="CBY32202.1"/>
    <property type="molecule type" value="Genomic_DNA"/>
</dbReference>
<feature type="compositionally biased region" description="Basic and acidic residues" evidence="1">
    <location>
        <begin position="34"/>
        <end position="46"/>
    </location>
</feature>
<proteinExistence type="predicted"/>
<feature type="domain" description="Zinc finger HIT" evidence="2">
    <location>
        <begin position="155"/>
        <end position="200"/>
    </location>
</feature>
<gene>
    <name evidence="3" type="ORF">GSOID_T00030619001</name>
</gene>
<feature type="compositionally biased region" description="Basic residues" evidence="1">
    <location>
        <begin position="10"/>
        <end position="29"/>
    </location>
</feature>
<evidence type="ECO:0000313" key="3">
    <source>
        <dbReference type="EMBL" id="CBY32202.1"/>
    </source>
</evidence>
<sequence length="218" mass="25252">MSEQNDQRRSRGNNRRGRGGRGGRGRRGGRGGSRNRERVGDFKKPEEKAPEPVLKAVKICVECKEIVQMQHFKKFFETLLEIMRSLFLNFQKMETPKYRCPACLLYYCRVECYKIHKLTCVPKKRKPAKKHGLKEIESVISQDKVESGRLELLNCDVMKGHLSNPHLRPILEEIVSEKSSTDVRFLIDQAMQEPIFAEFARDAVGTMFPEEIEKQNEP</sequence>
<evidence type="ECO:0000256" key="1">
    <source>
        <dbReference type="SAM" id="MobiDB-lite"/>
    </source>
</evidence>
<evidence type="ECO:0000259" key="2">
    <source>
        <dbReference type="Pfam" id="PF21373"/>
    </source>
</evidence>
<reference evidence="3" key="1">
    <citation type="journal article" date="2010" name="Science">
        <title>Plasticity of animal genome architecture unmasked by rapid evolution of a pelagic tunicate.</title>
        <authorList>
            <person name="Denoeud F."/>
            <person name="Henriet S."/>
            <person name="Mungpakdee S."/>
            <person name="Aury J.M."/>
            <person name="Da Silva C."/>
            <person name="Brinkmann H."/>
            <person name="Mikhaleva J."/>
            <person name="Olsen L.C."/>
            <person name="Jubin C."/>
            <person name="Canestro C."/>
            <person name="Bouquet J.M."/>
            <person name="Danks G."/>
            <person name="Poulain J."/>
            <person name="Campsteijn C."/>
            <person name="Adamski M."/>
            <person name="Cross I."/>
            <person name="Yadetie F."/>
            <person name="Muffato M."/>
            <person name="Louis A."/>
            <person name="Butcher S."/>
            <person name="Tsagkogeorga G."/>
            <person name="Konrad A."/>
            <person name="Singh S."/>
            <person name="Jensen M.F."/>
            <person name="Cong E.H."/>
            <person name="Eikeseth-Otteraa H."/>
            <person name="Noel B."/>
            <person name="Anthouard V."/>
            <person name="Porcel B.M."/>
            <person name="Kachouri-Lafond R."/>
            <person name="Nishino A."/>
            <person name="Ugolini M."/>
            <person name="Chourrout P."/>
            <person name="Nishida H."/>
            <person name="Aasland R."/>
            <person name="Huzurbazar S."/>
            <person name="Westhof E."/>
            <person name="Delsuc F."/>
            <person name="Lehrach H."/>
            <person name="Reinhardt R."/>
            <person name="Weissenbach J."/>
            <person name="Roy S.W."/>
            <person name="Artiguenave F."/>
            <person name="Postlethwait J.H."/>
            <person name="Manak J.R."/>
            <person name="Thompson E.M."/>
            <person name="Jaillon O."/>
            <person name="Du Pasquier L."/>
            <person name="Boudinot P."/>
            <person name="Liberles D.A."/>
            <person name="Volff J.N."/>
            <person name="Philippe H."/>
            <person name="Lenhard B."/>
            <person name="Roest Crollius H."/>
            <person name="Wincker P."/>
            <person name="Chourrout D."/>
        </authorList>
    </citation>
    <scope>NUCLEOTIDE SEQUENCE [LARGE SCALE GENOMIC DNA]</scope>
</reference>